<evidence type="ECO:0000256" key="2">
    <source>
        <dbReference type="ARBA" id="ARBA00004735"/>
    </source>
</evidence>
<dbReference type="InterPro" id="IPR000860">
    <property type="entry name" value="HemC"/>
</dbReference>
<dbReference type="EC" id="2.5.1.61" evidence="4"/>
<evidence type="ECO:0000256" key="6">
    <source>
        <dbReference type="ARBA" id="ARBA00023244"/>
    </source>
</evidence>
<dbReference type="Gene3D" id="3.40.190.10">
    <property type="entry name" value="Periplasmic binding protein-like II"/>
    <property type="match status" value="2"/>
</dbReference>
<evidence type="ECO:0000256" key="4">
    <source>
        <dbReference type="ARBA" id="ARBA00012655"/>
    </source>
</evidence>
<dbReference type="PANTHER" id="PTHR11557:SF0">
    <property type="entry name" value="PORPHOBILINOGEN DEAMINASE"/>
    <property type="match status" value="1"/>
</dbReference>
<dbReference type="SUPFAM" id="SSF53850">
    <property type="entry name" value="Periplasmic binding protein-like II"/>
    <property type="match status" value="1"/>
</dbReference>
<reference evidence="10 11" key="1">
    <citation type="journal article" date="2024" name="BMC Biol.">
        <title>Comparative genomics of Ascetosporea gives new insight into the evolutionary basis for animal parasitism in Rhizaria.</title>
        <authorList>
            <person name="Hiltunen Thoren M."/>
            <person name="Onut-Brannstrom I."/>
            <person name="Alfjorden A."/>
            <person name="Peckova H."/>
            <person name="Swords F."/>
            <person name="Hooper C."/>
            <person name="Holzer A.S."/>
            <person name="Bass D."/>
            <person name="Burki F."/>
        </authorList>
    </citation>
    <scope>NUCLEOTIDE SEQUENCE [LARGE SCALE GENOMIC DNA]</scope>
    <source>
        <strain evidence="10">20-A016</strain>
    </source>
</reference>
<protein>
    <recommendedName>
        <fullName evidence="4">hydroxymethylbilane synthase</fullName>
        <ecNumber evidence="4">2.5.1.61</ecNumber>
    </recommendedName>
    <alternativeName>
        <fullName evidence="7">Hydroxymethylbilane synthase</fullName>
    </alternativeName>
</protein>
<name>A0ABV2AJY1_9EUKA</name>
<comment type="cofactor">
    <cofactor evidence="1">
        <name>dipyrromethane</name>
        <dbReference type="ChEBI" id="CHEBI:60342"/>
    </cofactor>
</comment>
<gene>
    <name evidence="10" type="primary">HEM3</name>
    <name evidence="10" type="ORF">MHBO_001551</name>
</gene>
<keyword evidence="6" id="KW-0627">Porphyrin biosynthesis</keyword>
<evidence type="ECO:0000313" key="10">
    <source>
        <dbReference type="EMBL" id="MES1919779.1"/>
    </source>
</evidence>
<evidence type="ECO:0000313" key="11">
    <source>
        <dbReference type="Proteomes" id="UP001439008"/>
    </source>
</evidence>
<evidence type="ECO:0000259" key="9">
    <source>
        <dbReference type="Pfam" id="PF03900"/>
    </source>
</evidence>
<dbReference type="PIRSF" id="PIRSF001438">
    <property type="entry name" value="4pyrrol_synth_OHMeBilane_synth"/>
    <property type="match status" value="1"/>
</dbReference>
<dbReference type="InterPro" id="IPR036803">
    <property type="entry name" value="Porphobilinogen_deaminase_C_sf"/>
</dbReference>
<sequence length="325" mass="35736">MAENIRIGTRGSKLALWQANKVQTLLKERHPFLTFEIKTFSTEGDLATDAPLYALESQGVFTKELDRALLENRIDMAVHSLKDVETSLPSKIVLACYLKRDSKEDALIVRSSLRATTKSLNQLESENGIIGTSSVRRKAFLARNFPFLKTVDIRGNIDTRIEKMETRDISALILSAAGLERMGWSHLIAEKLDVPHAVSQGVIAVACLESKTKIAGLLETVDDEETRLSCIAERALLSGLKGGCKVPVGVTTSFSRAGMQFNLKLRAAVCSLDGKEFCEESEQIKFENNGEKEVEAAKLGIRVAESLDKKGAQRILRGCRDLVAA</sequence>
<comment type="similarity">
    <text evidence="3">Belongs to the HMBS family.</text>
</comment>
<evidence type="ECO:0000256" key="3">
    <source>
        <dbReference type="ARBA" id="ARBA00005638"/>
    </source>
</evidence>
<feature type="non-terminal residue" evidence="10">
    <location>
        <position position="325"/>
    </location>
</feature>
<dbReference type="InterPro" id="IPR022417">
    <property type="entry name" value="Porphobilin_deaminase_N"/>
</dbReference>
<evidence type="ECO:0000259" key="8">
    <source>
        <dbReference type="Pfam" id="PF01379"/>
    </source>
</evidence>
<dbReference type="InterPro" id="IPR022419">
    <property type="entry name" value="Porphobilin_deaminase_cofac_BS"/>
</dbReference>
<dbReference type="InterPro" id="IPR022418">
    <property type="entry name" value="Porphobilinogen_deaminase_C"/>
</dbReference>
<keyword evidence="11" id="KW-1185">Reference proteome</keyword>
<dbReference type="PRINTS" id="PR00151">
    <property type="entry name" value="PORPHBDMNASE"/>
</dbReference>
<dbReference type="GO" id="GO:0004418">
    <property type="term" value="F:hydroxymethylbilane synthase activity"/>
    <property type="evidence" value="ECO:0007669"/>
    <property type="project" value="UniProtKB-EC"/>
</dbReference>
<evidence type="ECO:0000256" key="7">
    <source>
        <dbReference type="ARBA" id="ARBA00033064"/>
    </source>
</evidence>
<accession>A0ABV2AJY1</accession>
<evidence type="ECO:0000256" key="5">
    <source>
        <dbReference type="ARBA" id="ARBA00022679"/>
    </source>
</evidence>
<keyword evidence="5 10" id="KW-0808">Transferase</keyword>
<feature type="domain" description="Porphobilinogen deaminase C-terminal" evidence="9">
    <location>
        <begin position="228"/>
        <end position="307"/>
    </location>
</feature>
<dbReference type="PANTHER" id="PTHR11557">
    <property type="entry name" value="PORPHOBILINOGEN DEAMINASE"/>
    <property type="match status" value="1"/>
</dbReference>
<dbReference type="NCBIfam" id="TIGR00212">
    <property type="entry name" value="hemC"/>
    <property type="match status" value="1"/>
</dbReference>
<dbReference type="PROSITE" id="PS00533">
    <property type="entry name" value="PORPHOBILINOGEN_DEAM"/>
    <property type="match status" value="1"/>
</dbReference>
<proteinExistence type="inferred from homology"/>
<dbReference type="Gene3D" id="3.30.160.40">
    <property type="entry name" value="Porphobilinogen deaminase, C-terminal domain"/>
    <property type="match status" value="1"/>
</dbReference>
<dbReference type="Pfam" id="PF01379">
    <property type="entry name" value="Porphobil_deam"/>
    <property type="match status" value="1"/>
</dbReference>
<comment type="pathway">
    <text evidence="2">Porphyrin-containing compound metabolism; protoporphyrin-IX biosynthesis; coproporphyrinogen-III from 5-aminolevulinate: step 2/4.</text>
</comment>
<organism evidence="10 11">
    <name type="scientific">Bonamia ostreae</name>
    <dbReference type="NCBI Taxonomy" id="126728"/>
    <lineage>
        <taxon>Eukaryota</taxon>
        <taxon>Sar</taxon>
        <taxon>Rhizaria</taxon>
        <taxon>Endomyxa</taxon>
        <taxon>Ascetosporea</taxon>
        <taxon>Haplosporida</taxon>
        <taxon>Bonamia</taxon>
    </lineage>
</organism>
<comment type="caution">
    <text evidence="10">The sequence shown here is derived from an EMBL/GenBank/DDBJ whole genome shotgun (WGS) entry which is preliminary data.</text>
</comment>
<dbReference type="Proteomes" id="UP001439008">
    <property type="component" value="Unassembled WGS sequence"/>
</dbReference>
<evidence type="ECO:0000256" key="1">
    <source>
        <dbReference type="ARBA" id="ARBA00001916"/>
    </source>
</evidence>
<feature type="domain" description="Porphobilinogen deaminase N-terminal" evidence="8">
    <location>
        <begin position="5"/>
        <end position="214"/>
    </location>
</feature>
<dbReference type="EMBL" id="JBDODL010000398">
    <property type="protein sequence ID" value="MES1919779.1"/>
    <property type="molecule type" value="Genomic_DNA"/>
</dbReference>
<dbReference type="SUPFAM" id="SSF54782">
    <property type="entry name" value="Porphobilinogen deaminase (hydroxymethylbilane synthase), C-terminal domain"/>
    <property type="match status" value="1"/>
</dbReference>
<dbReference type="Pfam" id="PF03900">
    <property type="entry name" value="Porphobil_deamC"/>
    <property type="match status" value="1"/>
</dbReference>